<dbReference type="NCBIfam" id="NF041397">
    <property type="entry name" value="TranRegGlpR_Halo"/>
    <property type="match status" value="1"/>
</dbReference>
<dbReference type="GO" id="GO:0003700">
    <property type="term" value="F:DNA-binding transcription factor activity"/>
    <property type="evidence" value="ECO:0007669"/>
    <property type="project" value="InterPro"/>
</dbReference>
<dbReference type="OrthoDB" id="174736at2157"/>
<dbReference type="RefSeq" id="WP_089671304.1">
    <property type="nucleotide sequence ID" value="NZ_CP024845.1"/>
</dbReference>
<dbReference type="Pfam" id="PF08220">
    <property type="entry name" value="HTH_DeoR"/>
    <property type="match status" value="1"/>
</dbReference>
<reference evidence="5 6" key="1">
    <citation type="submission" date="2016-10" db="EMBL/GenBank/DDBJ databases">
        <authorList>
            <person name="de Groot N.N."/>
        </authorList>
    </citation>
    <scope>NUCLEOTIDE SEQUENCE [LARGE SCALE GENOMIC DNA]</scope>
    <source>
        <strain evidence="5 6">DSM 22187</strain>
    </source>
</reference>
<organism evidence="5 6">
    <name type="scientific">Halohasta litchfieldiae</name>
    <dbReference type="NCBI Taxonomy" id="1073996"/>
    <lineage>
        <taxon>Archaea</taxon>
        <taxon>Methanobacteriati</taxon>
        <taxon>Methanobacteriota</taxon>
        <taxon>Stenosarchaea group</taxon>
        <taxon>Halobacteria</taxon>
        <taxon>Halobacteriales</taxon>
        <taxon>Haloferacaceae</taxon>
        <taxon>Halohasta</taxon>
    </lineage>
</organism>
<evidence type="ECO:0000313" key="6">
    <source>
        <dbReference type="Proteomes" id="UP000198888"/>
    </source>
</evidence>
<evidence type="ECO:0000259" key="4">
    <source>
        <dbReference type="PROSITE" id="PS51000"/>
    </source>
</evidence>
<dbReference type="EMBL" id="FNYR01000005">
    <property type="protein sequence ID" value="SEI65428.1"/>
    <property type="molecule type" value="Genomic_DNA"/>
</dbReference>
<dbReference type="Gene3D" id="3.40.50.1360">
    <property type="match status" value="1"/>
</dbReference>
<accession>A0A2H4Q6I8</accession>
<dbReference type="Pfam" id="PF00455">
    <property type="entry name" value="DeoRC"/>
    <property type="match status" value="1"/>
</dbReference>
<dbReference type="PROSITE" id="PS51000">
    <property type="entry name" value="HTH_DEOR_2"/>
    <property type="match status" value="1"/>
</dbReference>
<evidence type="ECO:0000256" key="1">
    <source>
        <dbReference type="ARBA" id="ARBA00023015"/>
    </source>
</evidence>
<dbReference type="InterPro" id="IPR036388">
    <property type="entry name" value="WH-like_DNA-bd_sf"/>
</dbReference>
<proteinExistence type="predicted"/>
<feature type="domain" description="HTH deoR-type" evidence="4">
    <location>
        <begin position="3"/>
        <end position="58"/>
    </location>
</feature>
<name>A0A1H6SBB8_9EURY</name>
<dbReference type="KEGG" id="hae:halTADL_3286"/>
<dbReference type="PANTHER" id="PTHR30363:SF44">
    <property type="entry name" value="AGA OPERON TRANSCRIPTIONAL REPRESSOR-RELATED"/>
    <property type="match status" value="1"/>
</dbReference>
<dbReference type="SUPFAM" id="SSF100950">
    <property type="entry name" value="NagB/RpiA/CoA transferase-like"/>
    <property type="match status" value="1"/>
</dbReference>
<dbReference type="GeneID" id="35004052"/>
<dbReference type="PRINTS" id="PR00037">
    <property type="entry name" value="HTHLACR"/>
</dbReference>
<gene>
    <name evidence="5" type="ORF">SAMN05444271_1051</name>
</gene>
<dbReference type="InterPro" id="IPR050313">
    <property type="entry name" value="Carb_Metab_HTH_regulators"/>
</dbReference>
<dbReference type="InterPro" id="IPR018356">
    <property type="entry name" value="Tscrpt_reg_HTH_DeoR_CS"/>
</dbReference>
<keyword evidence="3" id="KW-0804">Transcription</keyword>
<keyword evidence="2" id="KW-0238">DNA-binding</keyword>
<dbReference type="InterPro" id="IPR053563">
    <property type="entry name" value="Glycerol_resp_trans_regulator"/>
</dbReference>
<evidence type="ECO:0000313" key="5">
    <source>
        <dbReference type="EMBL" id="SEI65428.1"/>
    </source>
</evidence>
<dbReference type="InterPro" id="IPR036390">
    <property type="entry name" value="WH_DNA-bd_sf"/>
</dbReference>
<sequence length="255" mass="27879">MLPEARQREIVEHVTENSGCSVDELAELMECSKATIRRDLNALAEKQLIERSHGGAVPATSVGQEQNYRQREVQNLEAKMAIAERAVEEIHDNQVVCFDAGSTTMQIAKGLSANGSLMAVTNSPLQAMELDDTGVEVKLTGGSLRSPTYSLVGPSAERFMERMTFDLLFLGTNAIHPSEGLMTPNEAEANIKSLMIEKSNRVVLVSDHSKFNEQSFISFAEFSEIDLLITDSELPSELQDKFEGGNVEIASVTVA</sequence>
<dbReference type="InterPro" id="IPR014036">
    <property type="entry name" value="DeoR-like_C"/>
</dbReference>
<dbReference type="SMART" id="SM00420">
    <property type="entry name" value="HTH_DEOR"/>
    <property type="match status" value="1"/>
</dbReference>
<dbReference type="PROSITE" id="PS00894">
    <property type="entry name" value="HTH_DEOR_1"/>
    <property type="match status" value="1"/>
</dbReference>
<accession>A0A1H6SBB8</accession>
<keyword evidence="1" id="KW-0805">Transcription regulation</keyword>
<dbReference type="SUPFAM" id="SSF46785">
    <property type="entry name" value="Winged helix' DNA-binding domain"/>
    <property type="match status" value="1"/>
</dbReference>
<dbReference type="InterPro" id="IPR037171">
    <property type="entry name" value="NagB/RpiA_transferase-like"/>
</dbReference>
<dbReference type="SMART" id="SM01134">
    <property type="entry name" value="DeoRC"/>
    <property type="match status" value="1"/>
</dbReference>
<keyword evidence="6" id="KW-1185">Reference proteome</keyword>
<evidence type="ECO:0000256" key="2">
    <source>
        <dbReference type="ARBA" id="ARBA00023125"/>
    </source>
</evidence>
<dbReference type="Proteomes" id="UP000198888">
    <property type="component" value="Unassembled WGS sequence"/>
</dbReference>
<dbReference type="PANTHER" id="PTHR30363">
    <property type="entry name" value="HTH-TYPE TRANSCRIPTIONAL REGULATOR SRLR-RELATED"/>
    <property type="match status" value="1"/>
</dbReference>
<evidence type="ECO:0000256" key="3">
    <source>
        <dbReference type="ARBA" id="ARBA00023163"/>
    </source>
</evidence>
<dbReference type="InterPro" id="IPR001034">
    <property type="entry name" value="DeoR_HTH"/>
</dbReference>
<dbReference type="Gene3D" id="1.10.10.10">
    <property type="entry name" value="Winged helix-like DNA-binding domain superfamily/Winged helix DNA-binding domain"/>
    <property type="match status" value="1"/>
</dbReference>
<dbReference type="AlphaFoldDB" id="A0A1H6SBB8"/>
<dbReference type="GO" id="GO:0003677">
    <property type="term" value="F:DNA binding"/>
    <property type="evidence" value="ECO:0007669"/>
    <property type="project" value="UniProtKB-KW"/>
</dbReference>
<protein>
    <submittedName>
        <fullName evidence="5">Transcriptional regulator, DeoR family</fullName>
    </submittedName>
</protein>